<accession>A0A1E5TEC4</accession>
<proteinExistence type="predicted"/>
<reference evidence="3 4" key="1">
    <citation type="submission" date="2016-05" db="EMBL/GenBank/DDBJ databases">
        <title>Draft Genome Sequence of Algibacter sp. Strain SK-16 Isolated from the Surface Water of Aburatsubo Inlet.</title>
        <authorList>
            <person name="Wong S.-K."/>
            <person name="Yoshizawa S."/>
            <person name="Nakajima Y."/>
            <person name="Ogura Y."/>
            <person name="Tetsuya H."/>
            <person name="Hamasaki K."/>
        </authorList>
    </citation>
    <scope>NUCLEOTIDE SEQUENCE [LARGE SCALE GENOMIC DNA]</scope>
    <source>
        <strain evidence="3 4">SK-16</strain>
    </source>
</reference>
<sequence length="126" mass="14866">MKYFSFFYYLLPFLVVLKTLIYTIHIKNETKSVAIAYAQKALQQDFNLKFGTTQSSKIPIDIIFKLDENWSEFDKYKIEIISNKITFTGSDELSLIHTIYTFSEDYLEIDPFIYFTDIVPKQSCPK</sequence>
<evidence type="ECO:0000256" key="1">
    <source>
        <dbReference type="ARBA" id="ARBA00022801"/>
    </source>
</evidence>
<dbReference type="AlphaFoldDB" id="A0A1E5TEC4"/>
<evidence type="ECO:0000313" key="3">
    <source>
        <dbReference type="EMBL" id="OEK09710.1"/>
    </source>
</evidence>
<keyword evidence="4" id="KW-1185">Reference proteome</keyword>
<keyword evidence="1" id="KW-0378">Hydrolase</keyword>
<keyword evidence="2" id="KW-0812">Transmembrane</keyword>
<feature type="transmembrane region" description="Helical" evidence="2">
    <location>
        <begin position="6"/>
        <end position="24"/>
    </location>
</feature>
<keyword evidence="2" id="KW-1133">Transmembrane helix</keyword>
<dbReference type="GO" id="GO:0005975">
    <property type="term" value="P:carbohydrate metabolic process"/>
    <property type="evidence" value="ECO:0007669"/>
    <property type="project" value="UniProtKB-ARBA"/>
</dbReference>
<dbReference type="InterPro" id="IPR029018">
    <property type="entry name" value="Hex-like_dom2"/>
</dbReference>
<gene>
    <name evidence="3" type="ORF">A8C32_13500</name>
</gene>
<protein>
    <submittedName>
        <fullName evidence="3">Uncharacterized protein</fullName>
    </submittedName>
</protein>
<keyword evidence="2" id="KW-0472">Membrane</keyword>
<evidence type="ECO:0000256" key="2">
    <source>
        <dbReference type="SAM" id="Phobius"/>
    </source>
</evidence>
<dbReference type="Gene3D" id="3.30.379.10">
    <property type="entry name" value="Chitobiase/beta-hexosaminidase domain 2-like"/>
    <property type="match status" value="1"/>
</dbReference>
<dbReference type="EMBL" id="MDJD01000007">
    <property type="protein sequence ID" value="OEK09710.1"/>
    <property type="molecule type" value="Genomic_DNA"/>
</dbReference>
<dbReference type="RefSeq" id="WP_069829142.1">
    <property type="nucleotide sequence ID" value="NZ_MDJD01000007.1"/>
</dbReference>
<dbReference type="Proteomes" id="UP000095713">
    <property type="component" value="Unassembled WGS sequence"/>
</dbReference>
<evidence type="ECO:0000313" key="4">
    <source>
        <dbReference type="Proteomes" id="UP000095713"/>
    </source>
</evidence>
<name>A0A1E5TEC4_9FLAO</name>
<organism evidence="3 4">
    <name type="scientific">Flavivirga aquatica</name>
    <dbReference type="NCBI Taxonomy" id="1849968"/>
    <lineage>
        <taxon>Bacteria</taxon>
        <taxon>Pseudomonadati</taxon>
        <taxon>Bacteroidota</taxon>
        <taxon>Flavobacteriia</taxon>
        <taxon>Flavobacteriales</taxon>
        <taxon>Flavobacteriaceae</taxon>
        <taxon>Flavivirga</taxon>
    </lineage>
</organism>
<dbReference type="GO" id="GO:0016787">
    <property type="term" value="F:hydrolase activity"/>
    <property type="evidence" value="ECO:0007669"/>
    <property type="project" value="UniProtKB-KW"/>
</dbReference>
<comment type="caution">
    <text evidence="3">The sequence shown here is derived from an EMBL/GenBank/DDBJ whole genome shotgun (WGS) entry which is preliminary data.</text>
</comment>